<evidence type="ECO:0000313" key="2">
    <source>
        <dbReference type="Proteomes" id="UP000505377"/>
    </source>
</evidence>
<evidence type="ECO:0000313" key="1">
    <source>
        <dbReference type="EMBL" id="QJY50594.1"/>
    </source>
</evidence>
<name>A0A6M6JR52_9PSEU</name>
<evidence type="ECO:0008006" key="3">
    <source>
        <dbReference type="Google" id="ProtNLM"/>
    </source>
</evidence>
<proteinExistence type="predicted"/>
<organism evidence="1 2">
    <name type="scientific">Pseudonocardia broussonetiae</name>
    <dbReference type="NCBI Taxonomy" id="2736640"/>
    <lineage>
        <taxon>Bacteria</taxon>
        <taxon>Bacillati</taxon>
        <taxon>Actinomycetota</taxon>
        <taxon>Actinomycetes</taxon>
        <taxon>Pseudonocardiales</taxon>
        <taxon>Pseudonocardiaceae</taxon>
        <taxon>Pseudonocardia</taxon>
    </lineage>
</organism>
<dbReference type="Proteomes" id="UP000505377">
    <property type="component" value="Chromosome"/>
</dbReference>
<dbReference type="KEGG" id="pbro:HOP40_13685"/>
<keyword evidence="2" id="KW-1185">Reference proteome</keyword>
<protein>
    <recommendedName>
        <fullName evidence="3">ABM domain-containing protein</fullName>
    </recommendedName>
</protein>
<dbReference type="AlphaFoldDB" id="A0A6M6JR52"/>
<accession>A0A6M6JR52</accession>
<reference evidence="1 2" key="1">
    <citation type="submission" date="2020-05" db="EMBL/GenBank/DDBJ databases">
        <authorList>
            <person name="Mo P."/>
        </authorList>
    </citation>
    <scope>NUCLEOTIDE SEQUENCE [LARGE SCALE GENOMIC DNA]</scope>
    <source>
        <strain evidence="1 2">Gen01</strain>
    </source>
</reference>
<sequence length="68" mass="7087">MRGIDGFVAYYLIDAGPGRVTTVSVFSDRAGAEESTRAGAKFVSDNLAGWAPNPPTVVQGEVALDAFP</sequence>
<dbReference type="EMBL" id="CP053564">
    <property type="protein sequence ID" value="QJY50594.1"/>
    <property type="molecule type" value="Genomic_DNA"/>
</dbReference>
<gene>
    <name evidence="1" type="ORF">HOP40_13685</name>
</gene>